<dbReference type="GO" id="GO:0000105">
    <property type="term" value="P:L-histidine biosynthetic process"/>
    <property type="evidence" value="ECO:0007669"/>
    <property type="project" value="UniProtKB-UniRule"/>
</dbReference>
<gene>
    <name evidence="13" type="primary">hisF_2</name>
    <name evidence="11" type="synonym">hisF</name>
    <name evidence="13" type="ORF">NMSP_0208</name>
</gene>
<evidence type="ECO:0000256" key="4">
    <source>
        <dbReference type="ARBA" id="ARBA00011152"/>
    </source>
</evidence>
<comment type="similarity">
    <text evidence="3 11 12">Belongs to the HisA/HisF family.</text>
</comment>
<comment type="catalytic activity">
    <reaction evidence="10 11">
        <text>5-[(5-phospho-1-deoxy-D-ribulos-1-ylimino)methylamino]-1-(5-phospho-beta-D-ribosyl)imidazole-4-carboxamide + L-glutamine = D-erythro-1-(imidazol-4-yl)glycerol 3-phosphate + 5-amino-1-(5-phospho-beta-D-ribosyl)imidazole-4-carboxamide + L-glutamate + H(+)</text>
        <dbReference type="Rhea" id="RHEA:24793"/>
        <dbReference type="ChEBI" id="CHEBI:15378"/>
        <dbReference type="ChEBI" id="CHEBI:29985"/>
        <dbReference type="ChEBI" id="CHEBI:58278"/>
        <dbReference type="ChEBI" id="CHEBI:58359"/>
        <dbReference type="ChEBI" id="CHEBI:58475"/>
        <dbReference type="ChEBI" id="CHEBI:58525"/>
        <dbReference type="EC" id="4.3.2.10"/>
    </reaction>
</comment>
<keyword evidence="8 11" id="KW-0456">Lyase</keyword>
<dbReference type="Pfam" id="PF00977">
    <property type="entry name" value="His_biosynth"/>
    <property type="match status" value="1"/>
</dbReference>
<dbReference type="InterPro" id="IPR004651">
    <property type="entry name" value="HisF"/>
</dbReference>
<evidence type="ECO:0000313" key="14">
    <source>
        <dbReference type="Proteomes" id="UP000249949"/>
    </source>
</evidence>
<dbReference type="EMBL" id="CP021324">
    <property type="protein sequence ID" value="ARS63839.1"/>
    <property type="molecule type" value="Genomic_DNA"/>
</dbReference>
<evidence type="ECO:0000256" key="11">
    <source>
        <dbReference type="HAMAP-Rule" id="MF_01013"/>
    </source>
</evidence>
<comment type="function">
    <text evidence="9 11">IGPS catalyzes the conversion of PRFAR and glutamine to IGP, AICAR and glutamate. The HisF subunit catalyzes the cyclization activity that produces IGP and AICAR from PRFAR using the ammonia provided by the HisH subunit.</text>
</comment>
<evidence type="ECO:0000313" key="13">
    <source>
        <dbReference type="EMBL" id="ARS63839.1"/>
    </source>
</evidence>
<dbReference type="InterPro" id="IPR011060">
    <property type="entry name" value="RibuloseP-bd_barrel"/>
</dbReference>
<dbReference type="GO" id="GO:0005737">
    <property type="term" value="C:cytoplasm"/>
    <property type="evidence" value="ECO:0007669"/>
    <property type="project" value="UniProtKB-SubCell"/>
</dbReference>
<dbReference type="PANTHER" id="PTHR21235">
    <property type="entry name" value="IMIDAZOLE GLYCEROL PHOSPHATE SYNTHASE SUBUNIT HISF/H IGP SYNTHASE SUBUNIT HISF/H"/>
    <property type="match status" value="1"/>
</dbReference>
<comment type="subcellular location">
    <subcellularLocation>
        <location evidence="1 11">Cytoplasm</location>
    </subcellularLocation>
</comment>
<proteinExistence type="inferred from homology"/>
<evidence type="ECO:0000256" key="10">
    <source>
        <dbReference type="ARBA" id="ARBA00047838"/>
    </source>
</evidence>
<dbReference type="HAMAP" id="MF_01013">
    <property type="entry name" value="HisF"/>
    <property type="match status" value="1"/>
</dbReference>
<evidence type="ECO:0000256" key="2">
    <source>
        <dbReference type="ARBA" id="ARBA00005091"/>
    </source>
</evidence>
<dbReference type="CDD" id="cd04731">
    <property type="entry name" value="HisF"/>
    <property type="match status" value="1"/>
</dbReference>
<dbReference type="KEGG" id="nct:NMSP_0208"/>
<dbReference type="Proteomes" id="UP000249949">
    <property type="component" value="Chromosome"/>
</dbReference>
<protein>
    <recommendedName>
        <fullName evidence="11">Imidazole glycerol phosphate synthase subunit HisF</fullName>
        <ecNumber evidence="11">4.3.2.10</ecNumber>
    </recommendedName>
    <alternativeName>
        <fullName evidence="11">IGP synthase cyclase subunit</fullName>
    </alternativeName>
    <alternativeName>
        <fullName evidence="11">IGP synthase subunit HisF</fullName>
    </alternativeName>
    <alternativeName>
        <fullName evidence="11">ImGP synthase subunit HisF</fullName>
        <shortName evidence="11">IGPS subunit HisF</shortName>
    </alternativeName>
</protein>
<sequence>MTLTKRIIPCLDVKNGRVVKGLNFESIKDAGDPVELAAKYSNEGADELVFLDITASNEQRETIKELVRKVASVINIPFTVGGGVKSVDDARNILLNGADKVGVNTSAIKTPVLVTELMTLFGRQCVVVAIDAKRNFEIKENVNVFSENGKEFWFEVFIYGGKQGTGIDVINWAKEAEKLGAGEILLTSIDADGTKNGYDVLLTKSIVENASIPVIASGGCGKPDDMVEIFEKSNVDAALAASIFHYDSHGVQGVKSFLKDKKIPVRL</sequence>
<evidence type="ECO:0000256" key="5">
    <source>
        <dbReference type="ARBA" id="ARBA00022490"/>
    </source>
</evidence>
<keyword evidence="14" id="KW-1185">Reference proteome</keyword>
<dbReference type="GO" id="GO:0016829">
    <property type="term" value="F:lyase activity"/>
    <property type="evidence" value="ECO:0007669"/>
    <property type="project" value="UniProtKB-KW"/>
</dbReference>
<dbReference type="Gene3D" id="3.20.20.70">
    <property type="entry name" value="Aldolase class I"/>
    <property type="match status" value="1"/>
</dbReference>
<accession>A0A2Z2HLI3</accession>
<evidence type="ECO:0000256" key="12">
    <source>
        <dbReference type="RuleBase" id="RU003657"/>
    </source>
</evidence>
<dbReference type="GO" id="GO:0000107">
    <property type="term" value="F:imidazoleglycerol-phosphate synthase activity"/>
    <property type="evidence" value="ECO:0007669"/>
    <property type="project" value="UniProtKB-UniRule"/>
</dbReference>
<dbReference type="PANTHER" id="PTHR21235:SF2">
    <property type="entry name" value="IMIDAZOLE GLYCEROL PHOSPHATE SYNTHASE HISHF"/>
    <property type="match status" value="1"/>
</dbReference>
<evidence type="ECO:0000256" key="6">
    <source>
        <dbReference type="ARBA" id="ARBA00022605"/>
    </source>
</evidence>
<evidence type="ECO:0000256" key="3">
    <source>
        <dbReference type="ARBA" id="ARBA00009667"/>
    </source>
</evidence>
<dbReference type="NCBIfam" id="TIGR00735">
    <property type="entry name" value="hisF"/>
    <property type="match status" value="1"/>
</dbReference>
<keyword evidence="5 11" id="KW-0963">Cytoplasm</keyword>
<feature type="active site" evidence="11">
    <location>
        <position position="131"/>
    </location>
</feature>
<dbReference type="OrthoDB" id="6261at2157"/>
<reference evidence="13 14" key="1">
    <citation type="journal article" date="2017" name="Environ. Microbiol.">
        <title>Genome and epigenome of a novel marine Thaumarchaeota strain suggest viral infection, phosphorothioation DNA modification and multiple restriction systems.</title>
        <authorList>
            <person name="Ahlgren N.A."/>
            <person name="Chen Y."/>
            <person name="Needham D.M."/>
            <person name="Parada A.E."/>
            <person name="Sachdeva R."/>
            <person name="Trinh V."/>
            <person name="Chen T."/>
            <person name="Fuhrman J.A."/>
        </authorList>
    </citation>
    <scope>NUCLEOTIDE SEQUENCE [LARGE SCALE GENOMIC DNA]</scope>
    <source>
        <strain evidence="13 14">SPOT01</strain>
    </source>
</reference>
<comment type="pathway">
    <text evidence="2 11">Amino-acid biosynthesis; L-histidine biosynthesis; L-histidine from 5-phospho-alpha-D-ribose 1-diphosphate: step 5/9.</text>
</comment>
<dbReference type="InterPro" id="IPR013785">
    <property type="entry name" value="Aldolase_TIM"/>
</dbReference>
<dbReference type="RefSeq" id="WP_086907059.1">
    <property type="nucleotide sequence ID" value="NZ_CP021324.1"/>
</dbReference>
<dbReference type="InterPro" id="IPR006062">
    <property type="entry name" value="His_biosynth"/>
</dbReference>
<comment type="subunit">
    <text evidence="4 11">Heterodimer of HisH and HisF.</text>
</comment>
<evidence type="ECO:0000256" key="1">
    <source>
        <dbReference type="ARBA" id="ARBA00004496"/>
    </source>
</evidence>
<keyword evidence="6 11" id="KW-0028">Amino-acid biosynthesis</keyword>
<dbReference type="SUPFAM" id="SSF51366">
    <property type="entry name" value="Ribulose-phoshate binding barrel"/>
    <property type="match status" value="1"/>
</dbReference>
<dbReference type="EC" id="4.3.2.10" evidence="11"/>
<dbReference type="GeneID" id="32900709"/>
<evidence type="ECO:0000256" key="8">
    <source>
        <dbReference type="ARBA" id="ARBA00023239"/>
    </source>
</evidence>
<dbReference type="InterPro" id="IPR050064">
    <property type="entry name" value="IGPS_HisA/HisF"/>
</dbReference>
<name>A0A2Z2HLI3_9ARCH</name>
<dbReference type="UniPathway" id="UPA00031">
    <property type="reaction ID" value="UER00010"/>
</dbReference>
<evidence type="ECO:0000256" key="9">
    <source>
        <dbReference type="ARBA" id="ARBA00025475"/>
    </source>
</evidence>
<keyword evidence="7 11" id="KW-0368">Histidine biosynthesis</keyword>
<dbReference type="AlphaFoldDB" id="A0A2Z2HLI3"/>
<feature type="active site" evidence="11">
    <location>
        <position position="12"/>
    </location>
</feature>
<evidence type="ECO:0000256" key="7">
    <source>
        <dbReference type="ARBA" id="ARBA00023102"/>
    </source>
</evidence>
<organism evidence="13 14">
    <name type="scientific">Candidatus Nitrosomarinus catalinensis</name>
    <dbReference type="NCBI Taxonomy" id="1898749"/>
    <lineage>
        <taxon>Archaea</taxon>
        <taxon>Nitrososphaerota</taxon>
        <taxon>Nitrososphaeria</taxon>
        <taxon>Nitrosopumilales</taxon>
        <taxon>Nitrosopumilaceae</taxon>
        <taxon>Candidatus Nitrosomarinus</taxon>
    </lineage>
</organism>
<dbReference type="FunFam" id="3.20.20.70:FF:000006">
    <property type="entry name" value="Imidazole glycerol phosphate synthase subunit HisF"/>
    <property type="match status" value="1"/>
</dbReference>